<evidence type="ECO:0000313" key="2">
    <source>
        <dbReference type="Proteomes" id="UP000445696"/>
    </source>
</evidence>
<gene>
    <name evidence="1" type="ORF">GQF03_16175</name>
</gene>
<dbReference type="EMBL" id="WTVA01000015">
    <property type="protein sequence ID" value="MZR23875.1"/>
    <property type="molecule type" value="Genomic_DNA"/>
</dbReference>
<keyword evidence="2" id="KW-1185">Reference proteome</keyword>
<organism evidence="1 2">
    <name type="scientific">Sneathiella chungangensis</name>
    <dbReference type="NCBI Taxonomy" id="1418234"/>
    <lineage>
        <taxon>Bacteria</taxon>
        <taxon>Pseudomonadati</taxon>
        <taxon>Pseudomonadota</taxon>
        <taxon>Alphaproteobacteria</taxon>
        <taxon>Sneathiellales</taxon>
        <taxon>Sneathiellaceae</taxon>
        <taxon>Sneathiella</taxon>
    </lineage>
</organism>
<proteinExistence type="predicted"/>
<evidence type="ECO:0000313" key="1">
    <source>
        <dbReference type="EMBL" id="MZR23875.1"/>
    </source>
</evidence>
<accession>A0A845MJL3</accession>
<dbReference type="RefSeq" id="WP_161340300.1">
    <property type="nucleotide sequence ID" value="NZ_JBHSDG010000003.1"/>
</dbReference>
<reference evidence="1 2" key="1">
    <citation type="journal article" date="2014" name="Int. J. Syst. Evol. Microbiol.">
        <title>Sneathiella chungangensis sp. nov., isolated from a marine sand, and emended description of the genus Sneathiella.</title>
        <authorList>
            <person name="Siamphan C."/>
            <person name="Kim H."/>
            <person name="Lee J.S."/>
            <person name="Kim W."/>
        </authorList>
    </citation>
    <scope>NUCLEOTIDE SEQUENCE [LARGE SCALE GENOMIC DNA]</scope>
    <source>
        <strain evidence="1 2">KCTC 32476</strain>
    </source>
</reference>
<sequence length="54" mass="5785">MLTIYSLSGEESGGRAESAARRHFSVASSAAIDIIHAVPDGREKPRVRQSAMTI</sequence>
<name>A0A845MJL3_9PROT</name>
<dbReference type="AlphaFoldDB" id="A0A845MJL3"/>
<protein>
    <submittedName>
        <fullName evidence="1">Uncharacterized protein</fullName>
    </submittedName>
</protein>
<comment type="caution">
    <text evidence="1">The sequence shown here is derived from an EMBL/GenBank/DDBJ whole genome shotgun (WGS) entry which is preliminary data.</text>
</comment>
<dbReference type="Proteomes" id="UP000445696">
    <property type="component" value="Unassembled WGS sequence"/>
</dbReference>